<evidence type="ECO:0000313" key="1">
    <source>
        <dbReference type="EMBL" id="CAJ0888483.1"/>
    </source>
</evidence>
<protein>
    <recommendedName>
        <fullName evidence="2">Methyltransferase domain-containing protein</fullName>
    </recommendedName>
</protein>
<gene>
    <name evidence="1" type="ORF">AMST5_03881</name>
</gene>
<dbReference type="Gene3D" id="3.40.50.150">
    <property type="entry name" value="Vaccinia Virus protein VP39"/>
    <property type="match status" value="1"/>
</dbReference>
<name>A0AA48RBW8_9ZZZZ</name>
<sequence length="141" mass="15899">MLDPTTVIEIGCGLGENLALIQAPQRYGFDVDEGVIKAAQFLRGKEIQFAVGSFSEVMADTIDVLILINWIHELSPSELETQLAPLLLRTRYLLLDAIDKDGPVSYRFKHDFKFLDSISNRLSSRRPANEGRSFNLFEIRA</sequence>
<reference evidence="1" key="1">
    <citation type="submission" date="2023-07" db="EMBL/GenBank/DDBJ databases">
        <authorList>
            <person name="Pelsma A.J. K."/>
        </authorList>
    </citation>
    <scope>NUCLEOTIDE SEQUENCE</scope>
</reference>
<dbReference type="InterPro" id="IPR029063">
    <property type="entry name" value="SAM-dependent_MTases_sf"/>
</dbReference>
<proteinExistence type="predicted"/>
<accession>A0AA48RBW8</accession>
<dbReference type="AlphaFoldDB" id="A0AA48RBW8"/>
<dbReference type="SUPFAM" id="SSF53335">
    <property type="entry name" value="S-adenosyl-L-methionine-dependent methyltransferases"/>
    <property type="match status" value="1"/>
</dbReference>
<dbReference type="EMBL" id="OY288114">
    <property type="protein sequence ID" value="CAJ0888483.1"/>
    <property type="molecule type" value="Genomic_DNA"/>
</dbReference>
<evidence type="ECO:0008006" key="2">
    <source>
        <dbReference type="Google" id="ProtNLM"/>
    </source>
</evidence>
<organism evidence="1">
    <name type="scientific">freshwater sediment metagenome</name>
    <dbReference type="NCBI Taxonomy" id="556182"/>
    <lineage>
        <taxon>unclassified sequences</taxon>
        <taxon>metagenomes</taxon>
        <taxon>ecological metagenomes</taxon>
    </lineage>
</organism>